<evidence type="ECO:0000313" key="8">
    <source>
        <dbReference type="Proteomes" id="UP001172645"/>
    </source>
</evidence>
<feature type="transmembrane region" description="Helical" evidence="5">
    <location>
        <begin position="317"/>
        <end position="335"/>
    </location>
</feature>
<feature type="transmembrane region" description="Helical" evidence="5">
    <location>
        <begin position="341"/>
        <end position="362"/>
    </location>
</feature>
<feature type="transmembrane region" description="Helical" evidence="5">
    <location>
        <begin position="41"/>
        <end position="57"/>
    </location>
</feature>
<organism evidence="7 8">
    <name type="scientific">Rhizobium mayense</name>
    <dbReference type="NCBI Taxonomy" id="1312184"/>
    <lineage>
        <taxon>Bacteria</taxon>
        <taxon>Pseudomonadati</taxon>
        <taxon>Pseudomonadota</taxon>
        <taxon>Alphaproteobacteria</taxon>
        <taxon>Hyphomicrobiales</taxon>
        <taxon>Rhizobiaceae</taxon>
        <taxon>Rhizobium/Agrobacterium group</taxon>
        <taxon>Rhizobium</taxon>
    </lineage>
</organism>
<evidence type="ECO:0000256" key="4">
    <source>
        <dbReference type="ARBA" id="ARBA00023136"/>
    </source>
</evidence>
<dbReference type="EMBL" id="JARFYM010000010">
    <property type="protein sequence ID" value="MDL2400045.1"/>
    <property type="molecule type" value="Genomic_DNA"/>
</dbReference>
<dbReference type="Proteomes" id="UP001172645">
    <property type="component" value="Unassembled WGS sequence"/>
</dbReference>
<feature type="transmembrane region" description="Helical" evidence="5">
    <location>
        <begin position="122"/>
        <end position="144"/>
    </location>
</feature>
<dbReference type="PROSITE" id="PS50801">
    <property type="entry name" value="STAS"/>
    <property type="match status" value="1"/>
</dbReference>
<dbReference type="InterPro" id="IPR002645">
    <property type="entry name" value="STAS_dom"/>
</dbReference>
<keyword evidence="8" id="KW-1185">Reference proteome</keyword>
<evidence type="ECO:0000256" key="3">
    <source>
        <dbReference type="ARBA" id="ARBA00022989"/>
    </source>
</evidence>
<evidence type="ECO:0000259" key="6">
    <source>
        <dbReference type="PROSITE" id="PS50801"/>
    </source>
</evidence>
<keyword evidence="3 5" id="KW-1133">Transmembrane helix</keyword>
<keyword evidence="2 5" id="KW-0812">Transmembrane</keyword>
<feature type="transmembrane region" description="Helical" evidence="5">
    <location>
        <begin position="164"/>
        <end position="185"/>
    </location>
</feature>
<sequence>MTKLSDWPVVNKADVIAGISIAGLMLPEAVAYAGIAGLPPHRAILAGIAGCLVYAIFGRSRFAIVSPTSSSAAILAATLAVVPGDVTVKAGLATIAVALAGILFIVAAALRLGGITGFISRPVLRGFALGLAITIILHQLPILVGVSVQGSNILSYAGALLAAIPRWNLASVAVGIAALAALLLLKRLPGVPGAFLVLAAGILASSAFDLGSHAVKLVGTIEVLPQWPSLPDAGWPAYSRLVQFTVPLVLILFAESWGTMRALALRYGDPLEVNRELGALGFANIASSIVQGMPVGAGFSAGFASEAAGAKTRATGVFAAIGLAILIACAEPLVARLPEPVLAAVVIAALTHALDPGPILRLRRLHRDFYVALGAAAGVLIFGVLNGMLLAIALSLIAMMHRLASPYVARLGRLGGSHNFVDVSRHPDATETPGIAIWRPGEPLFFGNADTILGEILRRSRAETGLKAVVLSLEESFDLDSSALDALMEFDAAMRTAGIRVQFARAHDRARDLMAAAGMTNLDRRCSFSVDDAAAAVEAAVTHSGGSI</sequence>
<reference evidence="7" key="1">
    <citation type="submission" date="2023-06" db="EMBL/GenBank/DDBJ databases">
        <title>Phylogenetic Diversity of Rhizobium strains.</title>
        <authorList>
            <person name="Moura F.T."/>
            <person name="Helene L.C.F."/>
            <person name="Hungria M."/>
        </authorList>
    </citation>
    <scope>NUCLEOTIDE SEQUENCE</scope>
    <source>
        <strain evidence="7">CCGE526</strain>
    </source>
</reference>
<evidence type="ECO:0000256" key="1">
    <source>
        <dbReference type="ARBA" id="ARBA00004141"/>
    </source>
</evidence>
<dbReference type="RefSeq" id="WP_285869108.1">
    <property type="nucleotide sequence ID" value="NZ_JARFYM010000010.1"/>
</dbReference>
<keyword evidence="4 5" id="KW-0472">Membrane</keyword>
<dbReference type="PANTHER" id="PTHR11814">
    <property type="entry name" value="SULFATE TRANSPORTER"/>
    <property type="match status" value="1"/>
</dbReference>
<feature type="transmembrane region" description="Helical" evidence="5">
    <location>
        <begin position="235"/>
        <end position="254"/>
    </location>
</feature>
<proteinExistence type="predicted"/>
<feature type="domain" description="STAS" evidence="6">
    <location>
        <begin position="425"/>
        <end position="544"/>
    </location>
</feature>
<feature type="transmembrane region" description="Helical" evidence="5">
    <location>
        <begin position="369"/>
        <end position="400"/>
    </location>
</feature>
<dbReference type="InterPro" id="IPR036513">
    <property type="entry name" value="STAS_dom_sf"/>
</dbReference>
<dbReference type="Pfam" id="PF01740">
    <property type="entry name" value="STAS"/>
    <property type="match status" value="1"/>
</dbReference>
<dbReference type="Gene3D" id="3.30.750.24">
    <property type="entry name" value="STAS domain"/>
    <property type="match status" value="1"/>
</dbReference>
<evidence type="ECO:0000256" key="2">
    <source>
        <dbReference type="ARBA" id="ARBA00022692"/>
    </source>
</evidence>
<gene>
    <name evidence="7" type="ORF">PY649_14145</name>
</gene>
<protein>
    <submittedName>
        <fullName evidence="7">SulP family inorganic anion transporter</fullName>
    </submittedName>
</protein>
<feature type="transmembrane region" description="Helical" evidence="5">
    <location>
        <begin position="90"/>
        <end position="110"/>
    </location>
</feature>
<evidence type="ECO:0000256" key="5">
    <source>
        <dbReference type="SAM" id="Phobius"/>
    </source>
</evidence>
<evidence type="ECO:0000313" key="7">
    <source>
        <dbReference type="EMBL" id="MDL2400045.1"/>
    </source>
</evidence>
<dbReference type="InterPro" id="IPR011547">
    <property type="entry name" value="SLC26A/SulP_dom"/>
</dbReference>
<comment type="caution">
    <text evidence="7">The sequence shown here is derived from an EMBL/GenBank/DDBJ whole genome shotgun (WGS) entry which is preliminary data.</text>
</comment>
<dbReference type="InterPro" id="IPR001902">
    <property type="entry name" value="SLC26A/SulP_fam"/>
</dbReference>
<dbReference type="SUPFAM" id="SSF52091">
    <property type="entry name" value="SpoIIaa-like"/>
    <property type="match status" value="1"/>
</dbReference>
<accession>A0ABT7JUN8</accession>
<comment type="subcellular location">
    <subcellularLocation>
        <location evidence="1">Membrane</location>
        <topology evidence="1">Multi-pass membrane protein</topology>
    </subcellularLocation>
</comment>
<name>A0ABT7JUN8_9HYPH</name>
<dbReference type="CDD" id="cd07042">
    <property type="entry name" value="STAS_SulP_like_sulfate_transporter"/>
    <property type="match status" value="1"/>
</dbReference>
<dbReference type="Pfam" id="PF00916">
    <property type="entry name" value="Sulfate_transp"/>
    <property type="match status" value="1"/>
</dbReference>
<feature type="transmembrane region" description="Helical" evidence="5">
    <location>
        <begin position="194"/>
        <end position="215"/>
    </location>
</feature>